<name>A0A939EL05_9HYPH</name>
<comment type="caution">
    <text evidence="1">The sequence shown here is derived from an EMBL/GenBank/DDBJ whole genome shotgun (WGS) entry which is preliminary data.</text>
</comment>
<organism evidence="1 2">
    <name type="scientific">Roseibium limicola</name>
    <dbReference type="NCBI Taxonomy" id="2816037"/>
    <lineage>
        <taxon>Bacteria</taxon>
        <taxon>Pseudomonadati</taxon>
        <taxon>Pseudomonadota</taxon>
        <taxon>Alphaproteobacteria</taxon>
        <taxon>Hyphomicrobiales</taxon>
        <taxon>Stappiaceae</taxon>
        <taxon>Roseibium</taxon>
    </lineage>
</organism>
<gene>
    <name evidence="1" type="ORF">J0X15_04940</name>
</gene>
<dbReference type="RefSeq" id="WP_206938662.1">
    <property type="nucleotide sequence ID" value="NZ_JAFLNF010000002.1"/>
</dbReference>
<dbReference type="AlphaFoldDB" id="A0A939EL05"/>
<dbReference type="Proteomes" id="UP000664779">
    <property type="component" value="Unassembled WGS sequence"/>
</dbReference>
<evidence type="ECO:0000313" key="1">
    <source>
        <dbReference type="EMBL" id="MBO0344561.1"/>
    </source>
</evidence>
<evidence type="ECO:0000313" key="2">
    <source>
        <dbReference type="Proteomes" id="UP000664779"/>
    </source>
</evidence>
<proteinExistence type="predicted"/>
<protein>
    <submittedName>
        <fullName evidence="1">Uncharacterized protein</fullName>
    </submittedName>
</protein>
<dbReference type="EMBL" id="JAFLNF010000002">
    <property type="protein sequence ID" value="MBO0344561.1"/>
    <property type="molecule type" value="Genomic_DNA"/>
</dbReference>
<sequence>MDVQEISKLAEKHFKALADSGIVTSMNRPELASRLLSAVLTELGFKAADAPTAPSVGPLQSAANSNIPVLESLDQSLIGIYQDVTERLIDNLLLSKL</sequence>
<accession>A0A939EL05</accession>
<keyword evidence="2" id="KW-1185">Reference proteome</keyword>
<reference evidence="1" key="1">
    <citation type="submission" date="2021-03" db="EMBL/GenBank/DDBJ databases">
        <title>Roseibium sp. CAU 1637 isolated from Incheon.</title>
        <authorList>
            <person name="Kim W."/>
        </authorList>
    </citation>
    <scope>NUCLEOTIDE SEQUENCE</scope>
    <source>
        <strain evidence="1">CAU 1637</strain>
    </source>
</reference>